<organism evidence="1 2">
    <name type="scientific">Segatella copri</name>
    <dbReference type="NCBI Taxonomy" id="165179"/>
    <lineage>
        <taxon>Bacteria</taxon>
        <taxon>Pseudomonadati</taxon>
        <taxon>Bacteroidota</taxon>
        <taxon>Bacteroidia</taxon>
        <taxon>Bacteroidales</taxon>
        <taxon>Prevotellaceae</taxon>
        <taxon>Segatella</taxon>
    </lineage>
</organism>
<reference evidence="1" key="1">
    <citation type="submission" date="2021-06" db="EMBL/GenBank/DDBJ databases">
        <title>Collection of gut derived symbiotic bacterial strains cultured from healthy donors.</title>
        <authorList>
            <person name="Lin H."/>
            <person name="Littmann E."/>
            <person name="Pamer E.G."/>
        </authorList>
    </citation>
    <scope>NUCLEOTIDE SEQUENCE</scope>
    <source>
        <strain evidence="1">MSK.21.74</strain>
    </source>
</reference>
<dbReference type="RefSeq" id="WP_217744419.1">
    <property type="nucleotide sequence ID" value="NZ_JAHOEI010000021.1"/>
</dbReference>
<accession>A0AAW4N2N0</accession>
<dbReference type="EMBL" id="JAHOEI010000021">
    <property type="protein sequence ID" value="MBV3387564.1"/>
    <property type="molecule type" value="Genomic_DNA"/>
</dbReference>
<proteinExistence type="predicted"/>
<dbReference type="AlphaFoldDB" id="A0AAW4N2N0"/>
<name>A0AAW4N2N0_9BACT</name>
<dbReference type="Proteomes" id="UP001196765">
    <property type="component" value="Unassembled WGS sequence"/>
</dbReference>
<dbReference type="Pfam" id="PF07751">
    <property type="entry name" value="Abi_2"/>
    <property type="match status" value="1"/>
</dbReference>
<dbReference type="InterPro" id="IPR011664">
    <property type="entry name" value="Abi_system_AbiD/AbiF-like"/>
</dbReference>
<evidence type="ECO:0000313" key="2">
    <source>
        <dbReference type="Proteomes" id="UP001196765"/>
    </source>
</evidence>
<protein>
    <submittedName>
        <fullName evidence="1">Abi family protein</fullName>
    </submittedName>
</protein>
<comment type="caution">
    <text evidence="1">The sequence shown here is derived from an EMBL/GenBank/DDBJ whole genome shotgun (WGS) entry which is preliminary data.</text>
</comment>
<evidence type="ECO:0000313" key="1">
    <source>
        <dbReference type="EMBL" id="MBV3387564.1"/>
    </source>
</evidence>
<gene>
    <name evidence="1" type="ORF">KSW82_07405</name>
</gene>
<sequence>MERLPHFTKHYMTEADLVALLESRGLIISDETKAVRYLESIGYYRLSAYMYPFLKVPKESHQYKEETTFQQVLNLYRFDKKLRMFLLNEIEKVEIAIRRAIMNIPVQITGDIYWLTNSVHFANQRTFQDTKNTIDKEYAKSTEEFVKHFKNSYCDPYPPSWILGELLTMGNVNIVYRNLKADKIRKRISHYFGLQPIVLESWITSLTLLRNACCHHSRVWNKVSSIMPVSPRRIALPWITQPSNPQRVYFTICIIKYFLDIISPNNDMLVKMQTLFSNYPEINLAALGFPNGWESEPLWTQGM</sequence>